<dbReference type="EMBL" id="WUBI01000009">
    <property type="protein sequence ID" value="MWV47496.1"/>
    <property type="molecule type" value="Genomic_DNA"/>
</dbReference>
<dbReference type="InterPro" id="IPR002656">
    <property type="entry name" value="Acyl_transf_3_dom"/>
</dbReference>
<dbReference type="Proteomes" id="UP000460318">
    <property type="component" value="Unassembled WGS sequence"/>
</dbReference>
<feature type="transmembrane region" description="Helical" evidence="7">
    <location>
        <begin position="88"/>
        <end position="105"/>
    </location>
</feature>
<keyword evidence="9" id="KW-0808">Transferase</keyword>
<keyword evidence="4 7" id="KW-0812">Transmembrane</keyword>
<feature type="transmembrane region" description="Helical" evidence="7">
    <location>
        <begin position="41"/>
        <end position="67"/>
    </location>
</feature>
<feature type="transmembrane region" description="Helical" evidence="7">
    <location>
        <begin position="246"/>
        <end position="266"/>
    </location>
</feature>
<comment type="caution">
    <text evidence="9">The sequence shown here is derived from an EMBL/GenBank/DDBJ whole genome shotgun (WGS) entry which is preliminary data.</text>
</comment>
<feature type="transmembrane region" description="Helical" evidence="7">
    <location>
        <begin position="12"/>
        <end position="29"/>
    </location>
</feature>
<feature type="transmembrane region" description="Helical" evidence="7">
    <location>
        <begin position="315"/>
        <end position="335"/>
    </location>
</feature>
<evidence type="ECO:0000256" key="7">
    <source>
        <dbReference type="SAM" id="Phobius"/>
    </source>
</evidence>
<keyword evidence="9" id="KW-0012">Acyltransferase</keyword>
<dbReference type="AlphaFoldDB" id="A0A7X3LIZ7"/>
<dbReference type="GO" id="GO:0009246">
    <property type="term" value="P:enterobacterial common antigen biosynthetic process"/>
    <property type="evidence" value="ECO:0007669"/>
    <property type="project" value="TreeGrafter"/>
</dbReference>
<gene>
    <name evidence="9" type="ORF">GRF59_28360</name>
</gene>
<evidence type="ECO:0000313" key="10">
    <source>
        <dbReference type="Proteomes" id="UP000460318"/>
    </source>
</evidence>
<dbReference type="PANTHER" id="PTHR40074">
    <property type="entry name" value="O-ACETYLTRANSFERASE WECH"/>
    <property type="match status" value="1"/>
</dbReference>
<comment type="similarity">
    <text evidence="2">Belongs to the acyltransferase 3 family.</text>
</comment>
<keyword evidence="5 7" id="KW-1133">Transmembrane helix</keyword>
<feature type="transmembrane region" description="Helical" evidence="7">
    <location>
        <begin position="207"/>
        <end position="226"/>
    </location>
</feature>
<feature type="transmembrane region" description="Helical" evidence="7">
    <location>
        <begin position="137"/>
        <end position="156"/>
    </location>
</feature>
<keyword evidence="6 7" id="KW-0472">Membrane</keyword>
<evidence type="ECO:0000256" key="4">
    <source>
        <dbReference type="ARBA" id="ARBA00022692"/>
    </source>
</evidence>
<reference evidence="9 10" key="1">
    <citation type="submission" date="2019-12" db="EMBL/GenBank/DDBJ databases">
        <title>Paenibacillus sp. nov., an endophytic bacterium isolated from the stem of Dendrobium.</title>
        <authorList>
            <person name="Zhao R."/>
        </authorList>
    </citation>
    <scope>NUCLEOTIDE SEQUENCE [LARGE SCALE GENOMIC DNA]</scope>
    <source>
        <strain evidence="9 10">HJL G12</strain>
    </source>
</reference>
<name>A0A7X3LIZ7_9BACL</name>
<dbReference type="Pfam" id="PF01757">
    <property type="entry name" value="Acyl_transf_3"/>
    <property type="match status" value="1"/>
</dbReference>
<sequence length="400" mass="46642">MLKKKERIMELDIFRSFAIMAVIFIHATSTTLNTTLGTSSYYPFLFINIFSKFAVPVFIFLSGFVLFYNYLDRPLNKAMLKSFYTKRLLYILLPYILFSLFYFLLNTYVKGKLGLPFTQLAHDFGIQLLKGTAHTHLYYVIIMLQLYIVFPLFLWWFQKQRSILPWIAIIGVAIQWLYVYLYKYGFHLPEAGVYRTGIRLPLPKGSIAFSYMSFYLFGAFIAAYYAQLKEWLNVTREGFKSGKGMVWILVWAAWIAAGIIHVNLYYGLNTQGSKINSLWYEFMWDLHSLLSCIVLMQVSYILYRYGWKWLSSALTSMGACSFGIFLLHPFLLFLYRKIPAHGGSVEYAARIGGGWLISLGISWIIVYIAFRYIPWSWIFFGTAPKRPQKSVEEKAVKLNM</sequence>
<comment type="subcellular location">
    <subcellularLocation>
        <location evidence="1">Cell membrane</location>
        <topology evidence="1">Multi-pass membrane protein</topology>
    </subcellularLocation>
</comment>
<proteinExistence type="inferred from homology"/>
<evidence type="ECO:0000256" key="1">
    <source>
        <dbReference type="ARBA" id="ARBA00004651"/>
    </source>
</evidence>
<keyword evidence="3" id="KW-1003">Cell membrane</keyword>
<dbReference type="GO" id="GO:0005886">
    <property type="term" value="C:plasma membrane"/>
    <property type="evidence" value="ECO:0007669"/>
    <property type="project" value="UniProtKB-SubCell"/>
</dbReference>
<evidence type="ECO:0000256" key="3">
    <source>
        <dbReference type="ARBA" id="ARBA00022475"/>
    </source>
</evidence>
<evidence type="ECO:0000313" key="9">
    <source>
        <dbReference type="EMBL" id="MWV47496.1"/>
    </source>
</evidence>
<evidence type="ECO:0000256" key="5">
    <source>
        <dbReference type="ARBA" id="ARBA00022989"/>
    </source>
</evidence>
<dbReference type="PANTHER" id="PTHR40074:SF2">
    <property type="entry name" value="O-ACETYLTRANSFERASE WECH"/>
    <property type="match status" value="1"/>
</dbReference>
<dbReference type="GO" id="GO:0016413">
    <property type="term" value="F:O-acetyltransferase activity"/>
    <property type="evidence" value="ECO:0007669"/>
    <property type="project" value="TreeGrafter"/>
</dbReference>
<feature type="transmembrane region" description="Helical" evidence="7">
    <location>
        <begin position="347"/>
        <end position="370"/>
    </location>
</feature>
<evidence type="ECO:0000256" key="6">
    <source>
        <dbReference type="ARBA" id="ARBA00023136"/>
    </source>
</evidence>
<feature type="transmembrane region" description="Helical" evidence="7">
    <location>
        <begin position="163"/>
        <end position="181"/>
    </location>
</feature>
<evidence type="ECO:0000259" key="8">
    <source>
        <dbReference type="Pfam" id="PF01757"/>
    </source>
</evidence>
<organism evidence="9 10">
    <name type="scientific">Paenibacillus dendrobii</name>
    <dbReference type="NCBI Taxonomy" id="2691084"/>
    <lineage>
        <taxon>Bacteria</taxon>
        <taxon>Bacillati</taxon>
        <taxon>Bacillota</taxon>
        <taxon>Bacilli</taxon>
        <taxon>Bacillales</taxon>
        <taxon>Paenibacillaceae</taxon>
        <taxon>Paenibacillus</taxon>
    </lineage>
</organism>
<accession>A0A7X3LIZ7</accession>
<protein>
    <submittedName>
        <fullName evidence="9">Acyltransferase family protein</fullName>
    </submittedName>
</protein>
<keyword evidence="10" id="KW-1185">Reference proteome</keyword>
<dbReference type="RefSeq" id="WP_160501072.1">
    <property type="nucleotide sequence ID" value="NZ_WUBI01000009.1"/>
</dbReference>
<feature type="transmembrane region" description="Helical" evidence="7">
    <location>
        <begin position="286"/>
        <end position="303"/>
    </location>
</feature>
<feature type="domain" description="Acyltransferase 3" evidence="8">
    <location>
        <begin position="10"/>
        <end position="366"/>
    </location>
</feature>
<evidence type="ECO:0000256" key="2">
    <source>
        <dbReference type="ARBA" id="ARBA00007400"/>
    </source>
</evidence>